<accession>A0A839QSS6</accession>
<protein>
    <submittedName>
        <fullName evidence="4">NAD(P)-dependent dehydrogenase (Short-subunit alcohol dehydrogenase family)</fullName>
    </submittedName>
</protein>
<reference evidence="4 5" key="1">
    <citation type="submission" date="2020-08" db="EMBL/GenBank/DDBJ databases">
        <title>Sequencing the genomes of 1000 actinobacteria strains.</title>
        <authorList>
            <person name="Klenk H.-P."/>
        </authorList>
    </citation>
    <scope>NUCLEOTIDE SEQUENCE [LARGE SCALE GENOMIC DNA]</scope>
    <source>
        <strain evidence="4 5">DSM 23040</strain>
    </source>
</reference>
<evidence type="ECO:0000256" key="2">
    <source>
        <dbReference type="ARBA" id="ARBA00023002"/>
    </source>
</evidence>
<keyword evidence="5" id="KW-1185">Reference proteome</keyword>
<proteinExistence type="inferred from homology"/>
<name>A0A839QSS6_9MICO</name>
<feature type="domain" description="Ketoreductase" evidence="3">
    <location>
        <begin position="9"/>
        <end position="184"/>
    </location>
</feature>
<dbReference type="AlphaFoldDB" id="A0A839QSS6"/>
<dbReference type="Pfam" id="PF13561">
    <property type="entry name" value="adh_short_C2"/>
    <property type="match status" value="1"/>
</dbReference>
<evidence type="ECO:0000313" key="4">
    <source>
        <dbReference type="EMBL" id="MBB3023553.1"/>
    </source>
</evidence>
<dbReference type="Proteomes" id="UP000568050">
    <property type="component" value="Unassembled WGS sequence"/>
</dbReference>
<evidence type="ECO:0000313" key="5">
    <source>
        <dbReference type="Proteomes" id="UP000568050"/>
    </source>
</evidence>
<dbReference type="CDD" id="cd05233">
    <property type="entry name" value="SDR_c"/>
    <property type="match status" value="1"/>
</dbReference>
<evidence type="ECO:0000259" key="3">
    <source>
        <dbReference type="SMART" id="SM00822"/>
    </source>
</evidence>
<gene>
    <name evidence="4" type="ORF">FHX50_001850</name>
</gene>
<keyword evidence="2" id="KW-0560">Oxidoreductase</keyword>
<dbReference type="InterPro" id="IPR002347">
    <property type="entry name" value="SDR_fam"/>
</dbReference>
<dbReference type="SUPFAM" id="SSF51735">
    <property type="entry name" value="NAD(P)-binding Rossmann-fold domains"/>
    <property type="match status" value="1"/>
</dbReference>
<comment type="similarity">
    <text evidence="1">Belongs to the short-chain dehydrogenases/reductases (SDR) family.</text>
</comment>
<dbReference type="EMBL" id="JACHWP010000007">
    <property type="protein sequence ID" value="MBB3023553.1"/>
    <property type="molecule type" value="Genomic_DNA"/>
</dbReference>
<dbReference type="FunFam" id="3.40.50.720:FF:000084">
    <property type="entry name" value="Short-chain dehydrogenase reductase"/>
    <property type="match status" value="1"/>
</dbReference>
<dbReference type="Gene3D" id="3.40.50.720">
    <property type="entry name" value="NAD(P)-binding Rossmann-like Domain"/>
    <property type="match status" value="1"/>
</dbReference>
<organism evidence="4 5">
    <name type="scientific">Helcobacillus massiliensis</name>
    <dbReference type="NCBI Taxonomy" id="521392"/>
    <lineage>
        <taxon>Bacteria</taxon>
        <taxon>Bacillati</taxon>
        <taxon>Actinomycetota</taxon>
        <taxon>Actinomycetes</taxon>
        <taxon>Micrococcales</taxon>
        <taxon>Dermabacteraceae</taxon>
        <taxon>Helcobacillus</taxon>
    </lineage>
</organism>
<dbReference type="PANTHER" id="PTHR43639">
    <property type="entry name" value="OXIDOREDUCTASE, SHORT-CHAIN DEHYDROGENASE/REDUCTASE FAMILY (AFU_ORTHOLOGUE AFUA_5G02870)"/>
    <property type="match status" value="1"/>
</dbReference>
<dbReference type="NCBIfam" id="NF004847">
    <property type="entry name" value="PRK06198.1"/>
    <property type="match status" value="1"/>
</dbReference>
<dbReference type="InterPro" id="IPR057326">
    <property type="entry name" value="KR_dom"/>
</dbReference>
<dbReference type="GO" id="GO:0016491">
    <property type="term" value="F:oxidoreductase activity"/>
    <property type="evidence" value="ECO:0007669"/>
    <property type="project" value="UniProtKB-KW"/>
</dbReference>
<dbReference type="PRINTS" id="PR00081">
    <property type="entry name" value="GDHRDH"/>
</dbReference>
<dbReference type="InterPro" id="IPR036291">
    <property type="entry name" value="NAD(P)-bd_dom_sf"/>
</dbReference>
<evidence type="ECO:0000256" key="1">
    <source>
        <dbReference type="ARBA" id="ARBA00006484"/>
    </source>
</evidence>
<dbReference type="RefSeq" id="WP_259923667.1">
    <property type="nucleotide sequence ID" value="NZ_CBCSFZ010000036.1"/>
</dbReference>
<sequence>MFSHLLSGHSILVSGATQGVGRAIALAAARQGADRITITGRNSERGGTVVSELEELGARAVFIETDLENVDSARASVSRAIEEFGTLDHVVNAAGITTRGSVLNTDQDLFDRHMAINVRAPFFIMQEAIKHLKERGASGSIVSIITTSSKGGTPILAPYAISKAALAAATKNAAHAHRWDRIRINGINIGWTDTPGEDAIQRRFHDADDTWREQAYASQPMGKLGQPNEIADFVVFLLSERSGVVTGSIIDWDQTVWGCEDA</sequence>
<dbReference type="PANTHER" id="PTHR43639:SF1">
    <property type="entry name" value="SHORT-CHAIN DEHYDROGENASE_REDUCTASE FAMILY PROTEIN"/>
    <property type="match status" value="1"/>
</dbReference>
<comment type="caution">
    <text evidence="4">The sequence shown here is derived from an EMBL/GenBank/DDBJ whole genome shotgun (WGS) entry which is preliminary data.</text>
</comment>
<dbReference type="SMART" id="SM00822">
    <property type="entry name" value="PKS_KR"/>
    <property type="match status" value="1"/>
</dbReference>